<name>A0A6H2HCA6_9BURK</name>
<organism evidence="7 8">
    <name type="scientific">Polaromonas vacuolata</name>
    <dbReference type="NCBI Taxonomy" id="37448"/>
    <lineage>
        <taxon>Bacteria</taxon>
        <taxon>Pseudomonadati</taxon>
        <taxon>Pseudomonadota</taxon>
        <taxon>Betaproteobacteria</taxon>
        <taxon>Burkholderiales</taxon>
        <taxon>Comamonadaceae</taxon>
        <taxon>Polaromonas</taxon>
    </lineage>
</organism>
<dbReference type="SUPFAM" id="SSF53850">
    <property type="entry name" value="Periplasmic binding protein-like II"/>
    <property type="match status" value="1"/>
</dbReference>
<dbReference type="AlphaFoldDB" id="A0A6H2HCA6"/>
<dbReference type="PANTHER" id="PTHR35936">
    <property type="entry name" value="MEMBRANE-BOUND LYTIC MUREIN TRANSGLYCOSYLASE F"/>
    <property type="match status" value="1"/>
</dbReference>
<gene>
    <name evidence="7" type="primary">artJ</name>
    <name evidence="7" type="ORF">HC248_02837</name>
</gene>
<dbReference type="Proteomes" id="UP000502041">
    <property type="component" value="Chromosome"/>
</dbReference>
<sequence length="333" mass="35329">MPEKSLRLALQRYIPQSLDKRQTNAAPAFFFCQPVYCPSPLFFKAYMSTLSTRHFLNTSSRLGLGLVLGLMLGACGKTEAPVAASVTAPVESRVYVVGTDAAYAPFESQNASGEIVGFDIDVVKAVAAKAGIQVRFVNTPWEGIFNALNQGDRDLLVSAVTITTERRESMDFSAPYFDARQLIAIRGATEISKFTDLKTLKVGVQNGTTGDEAISKLQGKTSTNIKRFESTPLALKELEAGGVDAVVADNGVVVHYVNNNAGAKFRTVADNSFAAEQYGIAVKKGNTELLAKLNQGLAGIKADGSYAKIYTSYFGAETVAPAAAASAAASAAK</sequence>
<keyword evidence="3" id="KW-0732">Signal</keyword>
<evidence type="ECO:0000256" key="4">
    <source>
        <dbReference type="RuleBase" id="RU003744"/>
    </source>
</evidence>
<evidence type="ECO:0000313" key="8">
    <source>
        <dbReference type="Proteomes" id="UP000502041"/>
    </source>
</evidence>
<feature type="domain" description="Solute-binding protein family 3/N-terminal" evidence="5">
    <location>
        <begin position="94"/>
        <end position="317"/>
    </location>
</feature>
<dbReference type="InterPro" id="IPR001638">
    <property type="entry name" value="Solute-binding_3/MltF_N"/>
</dbReference>
<comment type="similarity">
    <text evidence="2 4">Belongs to the bacterial solute-binding protein 3 family.</text>
</comment>
<dbReference type="InterPro" id="IPR018313">
    <property type="entry name" value="SBP_3_CS"/>
</dbReference>
<dbReference type="Gene3D" id="3.40.190.10">
    <property type="entry name" value="Periplasmic binding protein-like II"/>
    <property type="match status" value="2"/>
</dbReference>
<evidence type="ECO:0000256" key="3">
    <source>
        <dbReference type="ARBA" id="ARBA00022729"/>
    </source>
</evidence>
<accession>A0A6H2HCA6</accession>
<dbReference type="GO" id="GO:0016020">
    <property type="term" value="C:membrane"/>
    <property type="evidence" value="ECO:0007669"/>
    <property type="project" value="InterPro"/>
</dbReference>
<comment type="subcellular location">
    <subcellularLocation>
        <location evidence="1">Cell envelope</location>
    </subcellularLocation>
</comment>
<dbReference type="SMART" id="SM00079">
    <property type="entry name" value="PBPe"/>
    <property type="match status" value="1"/>
</dbReference>
<dbReference type="CDD" id="cd13624">
    <property type="entry name" value="PBP2_Arg_Lys_His"/>
    <property type="match status" value="1"/>
</dbReference>
<evidence type="ECO:0000256" key="2">
    <source>
        <dbReference type="ARBA" id="ARBA00010333"/>
    </source>
</evidence>
<keyword evidence="8" id="KW-1185">Reference proteome</keyword>
<dbReference type="SMART" id="SM00062">
    <property type="entry name" value="PBPb"/>
    <property type="match status" value="1"/>
</dbReference>
<protein>
    <submittedName>
        <fullName evidence="7">ABC transporter arginine-binding protein 1</fullName>
    </submittedName>
</protein>
<proteinExistence type="inferred from homology"/>
<dbReference type="Pfam" id="PF00497">
    <property type="entry name" value="SBP_bac_3"/>
    <property type="match status" value="1"/>
</dbReference>
<dbReference type="GO" id="GO:0015276">
    <property type="term" value="F:ligand-gated monoatomic ion channel activity"/>
    <property type="evidence" value="ECO:0007669"/>
    <property type="project" value="InterPro"/>
</dbReference>
<evidence type="ECO:0000259" key="5">
    <source>
        <dbReference type="SMART" id="SM00062"/>
    </source>
</evidence>
<dbReference type="InterPro" id="IPR001320">
    <property type="entry name" value="Iontro_rcpt_C"/>
</dbReference>
<dbReference type="EMBL" id="CP051461">
    <property type="protein sequence ID" value="QJC57508.1"/>
    <property type="molecule type" value="Genomic_DNA"/>
</dbReference>
<evidence type="ECO:0000259" key="6">
    <source>
        <dbReference type="SMART" id="SM00079"/>
    </source>
</evidence>
<dbReference type="PROSITE" id="PS01039">
    <property type="entry name" value="SBP_BACTERIAL_3"/>
    <property type="match status" value="1"/>
</dbReference>
<dbReference type="KEGG" id="pvac:HC248_02837"/>
<reference evidence="7 8" key="1">
    <citation type="submission" date="2020-04" db="EMBL/GenBank/DDBJ databases">
        <title>Complete genome of a Psychrophilic, Marine, Gas Vacuolate Bacterium Polaromonas vacuolata KCTC 22033T.</title>
        <authorList>
            <person name="Hwang K."/>
            <person name="Kim K.M."/>
        </authorList>
    </citation>
    <scope>NUCLEOTIDE SEQUENCE [LARGE SCALE GENOMIC DNA]</scope>
    <source>
        <strain evidence="7 8">KCTC 22033</strain>
    </source>
</reference>
<dbReference type="PANTHER" id="PTHR35936:SF17">
    <property type="entry name" value="ARGININE-BINDING EXTRACELLULAR PROTEIN ARTP"/>
    <property type="match status" value="1"/>
</dbReference>
<feature type="domain" description="Ionotropic glutamate receptor C-terminal" evidence="6">
    <location>
        <begin position="94"/>
        <end position="316"/>
    </location>
</feature>
<dbReference type="GO" id="GO:0030313">
    <property type="term" value="C:cell envelope"/>
    <property type="evidence" value="ECO:0007669"/>
    <property type="project" value="UniProtKB-SubCell"/>
</dbReference>
<evidence type="ECO:0000313" key="7">
    <source>
        <dbReference type="EMBL" id="QJC57508.1"/>
    </source>
</evidence>
<evidence type="ECO:0000256" key="1">
    <source>
        <dbReference type="ARBA" id="ARBA00004196"/>
    </source>
</evidence>